<dbReference type="PANTHER" id="PTHR46623:SF6">
    <property type="entry name" value="ALPHA_BETA-HYDROLASES SUPERFAMILY PROTEIN"/>
    <property type="match status" value="1"/>
</dbReference>
<dbReference type="EMBL" id="FQZF01000008">
    <property type="protein sequence ID" value="SHJ09361.1"/>
    <property type="molecule type" value="Genomic_DNA"/>
</dbReference>
<gene>
    <name evidence="2" type="ORF">SAMN02745194_01754</name>
</gene>
<dbReference type="Proteomes" id="UP000184387">
    <property type="component" value="Unassembled WGS sequence"/>
</dbReference>
<dbReference type="RefSeq" id="WP_073133674.1">
    <property type="nucleotide sequence ID" value="NZ_FQZF01000008.1"/>
</dbReference>
<organism evidence="2 3">
    <name type="scientific">Muricoccus roseus</name>
    <dbReference type="NCBI Taxonomy" id="198092"/>
    <lineage>
        <taxon>Bacteria</taxon>
        <taxon>Pseudomonadati</taxon>
        <taxon>Pseudomonadota</taxon>
        <taxon>Alphaproteobacteria</taxon>
        <taxon>Acetobacterales</taxon>
        <taxon>Roseomonadaceae</taxon>
        <taxon>Muricoccus</taxon>
    </lineage>
</organism>
<dbReference type="SUPFAM" id="SSF53474">
    <property type="entry name" value="alpha/beta-Hydrolases"/>
    <property type="match status" value="1"/>
</dbReference>
<dbReference type="STRING" id="198092.SAMN02745194_01754"/>
<dbReference type="AlphaFoldDB" id="A0A1M6GHH7"/>
<dbReference type="GO" id="GO:0016787">
    <property type="term" value="F:hydrolase activity"/>
    <property type="evidence" value="ECO:0007669"/>
    <property type="project" value="InterPro"/>
</dbReference>
<dbReference type="PANTHER" id="PTHR46623">
    <property type="entry name" value="CARBOXYMETHYLENEBUTENOLIDASE-RELATED"/>
    <property type="match status" value="1"/>
</dbReference>
<protein>
    <submittedName>
        <fullName evidence="2">Carboxymethylenebutenolidase</fullName>
    </submittedName>
</protein>
<sequence length="220" mass="23317">MQIELTAADGHRLSAWRSGPADARRALVVVQEIFGVNAHMRRLSDHLGSLGWAVVTPALFDRAERDAELGYEAADRERGMALRSKVSNEAVMLDIEAAAQALPAGAAHGIIGYCWGGTIAWWGATRSTSFGAAVGYYGGGIAATRTETPHCPVQLHFGELDKGIPLADVELVRQAQPGVEVHVYPGAGHGFACEDRSSYDPAATALAEERALAFLSAHLG</sequence>
<dbReference type="Pfam" id="PF01738">
    <property type="entry name" value="DLH"/>
    <property type="match status" value="1"/>
</dbReference>
<keyword evidence="3" id="KW-1185">Reference proteome</keyword>
<dbReference type="InterPro" id="IPR029058">
    <property type="entry name" value="AB_hydrolase_fold"/>
</dbReference>
<dbReference type="Gene3D" id="3.40.50.1820">
    <property type="entry name" value="alpha/beta hydrolase"/>
    <property type="match status" value="1"/>
</dbReference>
<evidence type="ECO:0000313" key="2">
    <source>
        <dbReference type="EMBL" id="SHJ09361.1"/>
    </source>
</evidence>
<proteinExistence type="predicted"/>
<reference evidence="2 3" key="1">
    <citation type="submission" date="2016-11" db="EMBL/GenBank/DDBJ databases">
        <authorList>
            <person name="Jaros S."/>
            <person name="Januszkiewicz K."/>
            <person name="Wedrychowicz H."/>
        </authorList>
    </citation>
    <scope>NUCLEOTIDE SEQUENCE [LARGE SCALE GENOMIC DNA]</scope>
    <source>
        <strain evidence="2 3">DSM 14916</strain>
    </source>
</reference>
<dbReference type="InterPro" id="IPR002925">
    <property type="entry name" value="Dienelactn_hydro"/>
</dbReference>
<dbReference type="InterPro" id="IPR051049">
    <property type="entry name" value="Dienelactone_hydrolase-like"/>
</dbReference>
<feature type="domain" description="Dienelactone hydrolase" evidence="1">
    <location>
        <begin position="18"/>
        <end position="218"/>
    </location>
</feature>
<accession>A0A1M6GHH7</accession>
<name>A0A1M6GHH7_9PROT</name>
<evidence type="ECO:0000259" key="1">
    <source>
        <dbReference type="Pfam" id="PF01738"/>
    </source>
</evidence>
<evidence type="ECO:0000313" key="3">
    <source>
        <dbReference type="Proteomes" id="UP000184387"/>
    </source>
</evidence>
<dbReference type="OrthoDB" id="9771666at2"/>